<dbReference type="EMBL" id="AZDA01000092">
    <property type="protein sequence ID" value="KRK34434.1"/>
    <property type="molecule type" value="Genomic_DNA"/>
</dbReference>
<keyword evidence="8" id="KW-1185">Reference proteome</keyword>
<keyword evidence="3 4" id="KW-0949">S-adenosyl-L-methionine</keyword>
<evidence type="ECO:0000256" key="5">
    <source>
        <dbReference type="PROSITE-ProRule" id="PRU10015"/>
    </source>
</evidence>
<dbReference type="AlphaFoldDB" id="A0A0R1GSG2"/>
<dbReference type="Pfam" id="PF05958">
    <property type="entry name" value="tRNA_U5-meth_tr"/>
    <property type="match status" value="1"/>
</dbReference>
<keyword evidence="2 4" id="KW-0808">Transferase</keyword>
<dbReference type="GO" id="GO:0070475">
    <property type="term" value="P:rRNA base methylation"/>
    <property type="evidence" value="ECO:0007669"/>
    <property type="project" value="TreeGrafter"/>
</dbReference>
<dbReference type="Gene3D" id="3.40.50.150">
    <property type="entry name" value="Vaccinia Virus protein VP39"/>
    <property type="match status" value="1"/>
</dbReference>
<dbReference type="PROSITE" id="PS51687">
    <property type="entry name" value="SAM_MT_RNA_M5U"/>
    <property type="match status" value="1"/>
</dbReference>
<feature type="active site" evidence="5">
    <location>
        <position position="455"/>
    </location>
</feature>
<dbReference type="NCBIfam" id="TIGR00479">
    <property type="entry name" value="rumA"/>
    <property type="match status" value="1"/>
</dbReference>
<dbReference type="InterPro" id="IPR002792">
    <property type="entry name" value="TRAM_dom"/>
</dbReference>
<dbReference type="GO" id="GO:0070041">
    <property type="term" value="F:rRNA (uridine-C5-)-methyltransferase activity"/>
    <property type="evidence" value="ECO:0007669"/>
    <property type="project" value="TreeGrafter"/>
</dbReference>
<protein>
    <submittedName>
        <fullName evidence="7">tRNA (Uracil-5-)-methyltransferase</fullName>
    </submittedName>
</protein>
<dbReference type="FunFam" id="2.40.50.1070:FF:000003">
    <property type="entry name" value="23S rRNA (Uracil-5-)-methyltransferase RumA"/>
    <property type="match status" value="1"/>
</dbReference>
<name>A0A0R1GSG2_9LACO</name>
<reference evidence="7 8" key="1">
    <citation type="journal article" date="2015" name="Genome Announc.">
        <title>Expanding the biotechnology potential of lactobacilli through comparative genomics of 213 strains and associated genera.</title>
        <authorList>
            <person name="Sun Z."/>
            <person name="Harris H.M."/>
            <person name="McCann A."/>
            <person name="Guo C."/>
            <person name="Argimon S."/>
            <person name="Zhang W."/>
            <person name="Yang X."/>
            <person name="Jeffery I.B."/>
            <person name="Cooney J.C."/>
            <person name="Kagawa T.F."/>
            <person name="Liu W."/>
            <person name="Song Y."/>
            <person name="Salvetti E."/>
            <person name="Wrobel A."/>
            <person name="Rasinkangas P."/>
            <person name="Parkhill J."/>
            <person name="Rea M.C."/>
            <person name="O'Sullivan O."/>
            <person name="Ritari J."/>
            <person name="Douillard F.P."/>
            <person name="Paul Ross R."/>
            <person name="Yang R."/>
            <person name="Briner A.E."/>
            <person name="Felis G.E."/>
            <person name="de Vos W.M."/>
            <person name="Barrangou R."/>
            <person name="Klaenhammer T.R."/>
            <person name="Caufield P.W."/>
            <person name="Cui Y."/>
            <person name="Zhang H."/>
            <person name="O'Toole P.W."/>
        </authorList>
    </citation>
    <scope>NUCLEOTIDE SEQUENCE [LARGE SCALE GENOMIC DNA]</scope>
    <source>
        <strain evidence="7 8">DSM 20003</strain>
    </source>
</reference>
<dbReference type="FunFam" id="3.40.50.150:FF:000009">
    <property type="entry name" value="23S rRNA (Uracil(1939)-C(5))-methyltransferase RlmD"/>
    <property type="match status" value="1"/>
</dbReference>
<sequence length="498" mass="55952">MQFQLAHFFELWRKRQWAFGQEFCTGSTQNRMFAEIEQEFRRYYMKFTAPVTKNQTLQATIQDLTYEGLGVAKVDHYPLFVENALPGEAVTLQVTKIGKNFGYARVTDWQSKSPDRVELPNQAYRQTGIAPLGHLAYPAQLKFKQHQIEMQFERNQLAVPVKATLGMADPTGYRNKAQVPVREIKGELETGFYRKRSHQVMPLTDFYIQDPEIDKAIVKVRDLLRQYHVVPYDEKRHQGVIRNIMVRRGYYSHELMVILITRVADFPQKDALVAAIVSALPETVSVIQSVNAKQTNVILGPTTKKLFGKSFLRDQLLGLTFDISAQSFYQVNPQQTEKLYQAAIEAAGLTGTETVIDAYCGIGTISLALAQHAKYVYGIEVVPAAVADAKRNAKLNDIRNTKFSLGQAERVMQEWAKDGQQPDVLVVDPPRKGLAPEFIAAVGEMKPKRMVYVSCNPATLARDLAALQALGYHAASTQPVDMFPQTTSIESVTGLSLA</sequence>
<dbReference type="PATRIC" id="fig|1423726.3.peg.665"/>
<dbReference type="InterPro" id="IPR030390">
    <property type="entry name" value="MeTrfase_TrmA_AS"/>
</dbReference>
<evidence type="ECO:0000313" key="8">
    <source>
        <dbReference type="Proteomes" id="UP000051461"/>
    </source>
</evidence>
<dbReference type="CDD" id="cd02440">
    <property type="entry name" value="AdoMet_MTases"/>
    <property type="match status" value="1"/>
</dbReference>
<dbReference type="InterPro" id="IPR010280">
    <property type="entry name" value="U5_MeTrfase_fam"/>
</dbReference>
<proteinExistence type="inferred from homology"/>
<feature type="binding site" evidence="4">
    <location>
        <position position="380"/>
    </location>
    <ligand>
        <name>S-adenosyl-L-methionine</name>
        <dbReference type="ChEBI" id="CHEBI:59789"/>
    </ligand>
</feature>
<dbReference type="Pfam" id="PF01938">
    <property type="entry name" value="TRAM"/>
    <property type="match status" value="1"/>
</dbReference>
<dbReference type="Gene3D" id="2.40.50.140">
    <property type="entry name" value="Nucleic acid-binding proteins"/>
    <property type="match status" value="1"/>
</dbReference>
<keyword evidence="1 4" id="KW-0489">Methyltransferase</keyword>
<feature type="domain" description="TRAM" evidence="6">
    <location>
        <begin position="50"/>
        <end position="108"/>
    </location>
</feature>
<dbReference type="PROSITE" id="PS50926">
    <property type="entry name" value="TRAM"/>
    <property type="match status" value="1"/>
</dbReference>
<accession>A0A0R1GSG2</accession>
<dbReference type="SUPFAM" id="SSF53335">
    <property type="entry name" value="S-adenosyl-L-methionine-dependent methyltransferases"/>
    <property type="match status" value="1"/>
</dbReference>
<comment type="caution">
    <text evidence="7">The sequence shown here is derived from an EMBL/GenBank/DDBJ whole genome shotgun (WGS) entry which is preliminary data.</text>
</comment>
<feature type="active site" description="Nucleophile" evidence="4">
    <location>
        <position position="455"/>
    </location>
</feature>
<evidence type="ECO:0000313" key="7">
    <source>
        <dbReference type="EMBL" id="KRK34434.1"/>
    </source>
</evidence>
<evidence type="ECO:0000259" key="6">
    <source>
        <dbReference type="PROSITE" id="PS50926"/>
    </source>
</evidence>
<organism evidence="7 8">
    <name type="scientific">Loigolactobacillus bifermentans DSM 20003</name>
    <dbReference type="NCBI Taxonomy" id="1423726"/>
    <lineage>
        <taxon>Bacteria</taxon>
        <taxon>Bacillati</taxon>
        <taxon>Bacillota</taxon>
        <taxon>Bacilli</taxon>
        <taxon>Lactobacillales</taxon>
        <taxon>Lactobacillaceae</taxon>
        <taxon>Loigolactobacillus</taxon>
    </lineage>
</organism>
<dbReference type="SUPFAM" id="SSF50249">
    <property type="entry name" value="Nucleic acid-binding proteins"/>
    <property type="match status" value="1"/>
</dbReference>
<gene>
    <name evidence="7" type="ORF">FC07_GL000643</name>
</gene>
<dbReference type="InterPro" id="IPR029063">
    <property type="entry name" value="SAM-dependent_MTases_sf"/>
</dbReference>
<dbReference type="Proteomes" id="UP000051461">
    <property type="component" value="Unassembled WGS sequence"/>
</dbReference>
<evidence type="ECO:0000256" key="4">
    <source>
        <dbReference type="PROSITE-ProRule" id="PRU01024"/>
    </source>
</evidence>
<feature type="binding site" evidence="4">
    <location>
        <position position="330"/>
    </location>
    <ligand>
        <name>S-adenosyl-L-methionine</name>
        <dbReference type="ChEBI" id="CHEBI:59789"/>
    </ligand>
</feature>
<dbReference type="PANTHER" id="PTHR11061">
    <property type="entry name" value="RNA M5U METHYLTRANSFERASE"/>
    <property type="match status" value="1"/>
</dbReference>
<comment type="similarity">
    <text evidence="4">Belongs to the class I-like SAM-binding methyltransferase superfamily. RNA M5U methyltransferase family.</text>
</comment>
<dbReference type="STRING" id="1423726.FC07_GL000643"/>
<dbReference type="PANTHER" id="PTHR11061:SF30">
    <property type="entry name" value="TRNA (URACIL(54)-C(5))-METHYLTRANSFERASE"/>
    <property type="match status" value="1"/>
</dbReference>
<dbReference type="PROSITE" id="PS01230">
    <property type="entry name" value="TRMA_1"/>
    <property type="match status" value="1"/>
</dbReference>
<evidence type="ECO:0000256" key="2">
    <source>
        <dbReference type="ARBA" id="ARBA00022679"/>
    </source>
</evidence>
<feature type="binding site" evidence="4">
    <location>
        <position position="428"/>
    </location>
    <ligand>
        <name>S-adenosyl-L-methionine</name>
        <dbReference type="ChEBI" id="CHEBI:59789"/>
    </ligand>
</feature>
<feature type="binding site" evidence="4">
    <location>
        <position position="359"/>
    </location>
    <ligand>
        <name>S-adenosyl-L-methionine</name>
        <dbReference type="ChEBI" id="CHEBI:59789"/>
    </ligand>
</feature>
<evidence type="ECO:0000256" key="1">
    <source>
        <dbReference type="ARBA" id="ARBA00022603"/>
    </source>
</evidence>
<dbReference type="InterPro" id="IPR012340">
    <property type="entry name" value="NA-bd_OB-fold"/>
</dbReference>
<dbReference type="Gene3D" id="2.40.50.1070">
    <property type="match status" value="1"/>
</dbReference>
<evidence type="ECO:0000256" key="3">
    <source>
        <dbReference type="ARBA" id="ARBA00022691"/>
    </source>
</evidence>